<dbReference type="EMBL" id="BMAV01001882">
    <property type="protein sequence ID" value="GFY40374.1"/>
    <property type="molecule type" value="Genomic_DNA"/>
</dbReference>
<gene>
    <name evidence="1" type="ORF">TNIN_124661</name>
</gene>
<name>A0A8X6WS99_9ARAC</name>
<dbReference type="Proteomes" id="UP000886998">
    <property type="component" value="Unassembled WGS sequence"/>
</dbReference>
<protein>
    <submittedName>
        <fullName evidence="1">Uncharacterized protein</fullName>
    </submittedName>
</protein>
<organism evidence="1 2">
    <name type="scientific">Trichonephila inaurata madagascariensis</name>
    <dbReference type="NCBI Taxonomy" id="2747483"/>
    <lineage>
        <taxon>Eukaryota</taxon>
        <taxon>Metazoa</taxon>
        <taxon>Ecdysozoa</taxon>
        <taxon>Arthropoda</taxon>
        <taxon>Chelicerata</taxon>
        <taxon>Arachnida</taxon>
        <taxon>Araneae</taxon>
        <taxon>Araneomorphae</taxon>
        <taxon>Entelegynae</taxon>
        <taxon>Araneoidea</taxon>
        <taxon>Nephilidae</taxon>
        <taxon>Trichonephila</taxon>
        <taxon>Trichonephila inaurata</taxon>
    </lineage>
</organism>
<sequence>MDREFKEGKCVSTFIERGFRLEIVGKGVRRSRLPIRSPKTMGGRVRLSLQRELSASRLGDDRCFCTALCLKVVAIRVPGWTHKKKKTAFVSKEKSLTTFSSPSLDE</sequence>
<dbReference type="AlphaFoldDB" id="A0A8X6WS99"/>
<proteinExistence type="predicted"/>
<evidence type="ECO:0000313" key="2">
    <source>
        <dbReference type="Proteomes" id="UP000886998"/>
    </source>
</evidence>
<reference evidence="1" key="1">
    <citation type="submission" date="2020-08" db="EMBL/GenBank/DDBJ databases">
        <title>Multicomponent nature underlies the extraordinary mechanical properties of spider dragline silk.</title>
        <authorList>
            <person name="Kono N."/>
            <person name="Nakamura H."/>
            <person name="Mori M."/>
            <person name="Yoshida Y."/>
            <person name="Ohtoshi R."/>
            <person name="Malay A.D."/>
            <person name="Moran D.A.P."/>
            <person name="Tomita M."/>
            <person name="Numata K."/>
            <person name="Arakawa K."/>
        </authorList>
    </citation>
    <scope>NUCLEOTIDE SEQUENCE</scope>
</reference>
<accession>A0A8X6WS99</accession>
<comment type="caution">
    <text evidence="1">The sequence shown here is derived from an EMBL/GenBank/DDBJ whole genome shotgun (WGS) entry which is preliminary data.</text>
</comment>
<keyword evidence="2" id="KW-1185">Reference proteome</keyword>
<evidence type="ECO:0000313" key="1">
    <source>
        <dbReference type="EMBL" id="GFY40374.1"/>
    </source>
</evidence>